<proteinExistence type="predicted"/>
<name>A0AAP0P0E1_9MAGN</name>
<evidence type="ECO:0000313" key="2">
    <source>
        <dbReference type="Proteomes" id="UP001417504"/>
    </source>
</evidence>
<comment type="caution">
    <text evidence="1">The sequence shown here is derived from an EMBL/GenBank/DDBJ whole genome shotgun (WGS) entry which is preliminary data.</text>
</comment>
<keyword evidence="2" id="KW-1185">Reference proteome</keyword>
<organism evidence="1 2">
    <name type="scientific">Stephania japonica</name>
    <dbReference type="NCBI Taxonomy" id="461633"/>
    <lineage>
        <taxon>Eukaryota</taxon>
        <taxon>Viridiplantae</taxon>
        <taxon>Streptophyta</taxon>
        <taxon>Embryophyta</taxon>
        <taxon>Tracheophyta</taxon>
        <taxon>Spermatophyta</taxon>
        <taxon>Magnoliopsida</taxon>
        <taxon>Ranunculales</taxon>
        <taxon>Menispermaceae</taxon>
        <taxon>Menispermoideae</taxon>
        <taxon>Cissampelideae</taxon>
        <taxon>Stephania</taxon>
    </lineage>
</organism>
<dbReference type="Proteomes" id="UP001417504">
    <property type="component" value="Unassembled WGS sequence"/>
</dbReference>
<accession>A0AAP0P0E1</accession>
<sequence>MRRFIMGRQASVILCLVIAILLMVVMMMIGSTEARGFHQLIRPSIALQPWCGGLVGDTKCKP</sequence>
<evidence type="ECO:0000313" key="1">
    <source>
        <dbReference type="EMBL" id="KAK9122876.1"/>
    </source>
</evidence>
<reference evidence="1 2" key="1">
    <citation type="submission" date="2024-01" db="EMBL/GenBank/DDBJ databases">
        <title>Genome assemblies of Stephania.</title>
        <authorList>
            <person name="Yang L."/>
        </authorList>
    </citation>
    <scope>NUCLEOTIDE SEQUENCE [LARGE SCALE GENOMIC DNA]</scope>
    <source>
        <strain evidence="1">QJT</strain>
        <tissue evidence="1">Leaf</tissue>
    </source>
</reference>
<dbReference type="AlphaFoldDB" id="A0AAP0P0E1"/>
<gene>
    <name evidence="1" type="ORF">Sjap_012478</name>
</gene>
<protein>
    <submittedName>
        <fullName evidence="1">Uncharacterized protein</fullName>
    </submittedName>
</protein>
<dbReference type="EMBL" id="JBBNAE010000005">
    <property type="protein sequence ID" value="KAK9122876.1"/>
    <property type="molecule type" value="Genomic_DNA"/>
</dbReference>